<reference evidence="1 2" key="1">
    <citation type="submission" date="2020-07" db="EMBL/GenBank/DDBJ databases">
        <title>Genomic Encyclopedia of Type Strains, Phase IV (KMG-V): Genome sequencing to study the core and pangenomes of soil and plant-associated prokaryotes.</title>
        <authorList>
            <person name="Whitman W."/>
        </authorList>
    </citation>
    <scope>NUCLEOTIDE SEQUENCE [LARGE SCALE GENOMIC DNA]</scope>
    <source>
        <strain evidence="1 2">SEMIA 4052</strain>
    </source>
</reference>
<proteinExistence type="predicted"/>
<name>A0A7Z0DWY4_RHILE</name>
<comment type="caution">
    <text evidence="1">The sequence shown here is derived from an EMBL/GenBank/DDBJ whole genome shotgun (WGS) entry which is preliminary data.</text>
</comment>
<dbReference type="RefSeq" id="WP_179611272.1">
    <property type="nucleotide sequence ID" value="NZ_JACBZV010000002.1"/>
</dbReference>
<dbReference type="EMBL" id="JACBZV010000002">
    <property type="protein sequence ID" value="NYJ10869.1"/>
    <property type="molecule type" value="Genomic_DNA"/>
</dbReference>
<sequence length="97" mass="10778">MALTGWHLEQLPDAYVQQTLQSMQRSVESAASEIETVHGVDPTKRELLTRSVSDIVNLLAEAQNQVAHGDHDTLRTIMQLHDAVDRLSLTSGTRRST</sequence>
<gene>
    <name evidence="1" type="ORF">GGI64_001916</name>
</gene>
<protein>
    <submittedName>
        <fullName evidence="1">Uncharacterized protein</fullName>
    </submittedName>
</protein>
<dbReference type="AlphaFoldDB" id="A0A7Z0DWY4"/>
<organism evidence="1 2">
    <name type="scientific">Rhizobium leguminosarum</name>
    <dbReference type="NCBI Taxonomy" id="384"/>
    <lineage>
        <taxon>Bacteria</taxon>
        <taxon>Pseudomonadati</taxon>
        <taxon>Pseudomonadota</taxon>
        <taxon>Alphaproteobacteria</taxon>
        <taxon>Hyphomicrobiales</taxon>
        <taxon>Rhizobiaceae</taxon>
        <taxon>Rhizobium/Agrobacterium group</taxon>
        <taxon>Rhizobium</taxon>
    </lineage>
</organism>
<evidence type="ECO:0000313" key="1">
    <source>
        <dbReference type="EMBL" id="NYJ10869.1"/>
    </source>
</evidence>
<evidence type="ECO:0000313" key="2">
    <source>
        <dbReference type="Proteomes" id="UP000535276"/>
    </source>
</evidence>
<dbReference type="Proteomes" id="UP000535276">
    <property type="component" value="Unassembled WGS sequence"/>
</dbReference>
<accession>A0A7Z0DWY4</accession>